<dbReference type="PANTHER" id="PTHR37166:SF1">
    <property type="entry name" value="PROTEIN FLAG"/>
    <property type="match status" value="1"/>
</dbReference>
<dbReference type="PANTHER" id="PTHR37166">
    <property type="entry name" value="PROTEIN FLAG"/>
    <property type="match status" value="1"/>
</dbReference>
<proteinExistence type="predicted"/>
<accession>A0A1S2NH52</accession>
<organism evidence="2 3">
    <name type="scientific">Massilia timonae</name>
    <dbReference type="NCBI Taxonomy" id="47229"/>
    <lineage>
        <taxon>Bacteria</taxon>
        <taxon>Pseudomonadati</taxon>
        <taxon>Pseudomonadota</taxon>
        <taxon>Betaproteobacteria</taxon>
        <taxon>Burkholderiales</taxon>
        <taxon>Oxalobacteraceae</taxon>
        <taxon>Telluria group</taxon>
        <taxon>Massilia</taxon>
    </lineage>
</organism>
<dbReference type="RefSeq" id="WP_005665907.1">
    <property type="nucleotide sequence ID" value="NZ_DKJM01000021.1"/>
</dbReference>
<evidence type="ECO:0000313" key="3">
    <source>
        <dbReference type="Proteomes" id="UP000180246"/>
    </source>
</evidence>
<reference evidence="2 3" key="1">
    <citation type="submission" date="2014-10" db="EMBL/GenBank/DDBJ databases">
        <authorList>
            <person name="Seo M.-J."/>
            <person name="Seok Y.J."/>
            <person name="Cha I.-T."/>
        </authorList>
    </citation>
    <scope>NUCLEOTIDE SEQUENCE [LARGE SCALE GENOMIC DNA]</scope>
    <source>
        <strain evidence="2 3">NEU</strain>
    </source>
</reference>
<comment type="caution">
    <text evidence="2">The sequence shown here is derived from an EMBL/GenBank/DDBJ whole genome shotgun (WGS) entry which is preliminary data.</text>
</comment>
<gene>
    <name evidence="2" type="ORF">LO55_2517</name>
</gene>
<dbReference type="Gene3D" id="3.30.160.170">
    <property type="entry name" value="FlaG-like"/>
    <property type="match status" value="1"/>
</dbReference>
<dbReference type="AlphaFoldDB" id="A0A1S2NH52"/>
<dbReference type="Pfam" id="PF03646">
    <property type="entry name" value="FlaG"/>
    <property type="match status" value="1"/>
</dbReference>
<name>A0A1S2NH52_9BURK</name>
<feature type="compositionally biased region" description="Low complexity" evidence="1">
    <location>
        <begin position="19"/>
        <end position="34"/>
    </location>
</feature>
<dbReference type="Proteomes" id="UP000180246">
    <property type="component" value="Unassembled WGS sequence"/>
</dbReference>
<feature type="region of interest" description="Disordered" evidence="1">
    <location>
        <begin position="1"/>
        <end position="46"/>
    </location>
</feature>
<dbReference type="InterPro" id="IPR005186">
    <property type="entry name" value="FlaG"/>
</dbReference>
<dbReference type="SUPFAM" id="SSF160214">
    <property type="entry name" value="FlaG-like"/>
    <property type="match status" value="1"/>
</dbReference>
<dbReference type="InterPro" id="IPR035924">
    <property type="entry name" value="FlaG-like_sf"/>
</dbReference>
<protein>
    <submittedName>
        <fullName evidence="2">FlaG family protein</fullName>
    </submittedName>
</protein>
<dbReference type="EMBL" id="JRYB01000001">
    <property type="protein sequence ID" value="OIJ44269.1"/>
    <property type="molecule type" value="Genomic_DNA"/>
</dbReference>
<evidence type="ECO:0000313" key="2">
    <source>
        <dbReference type="EMBL" id="OIJ44269.1"/>
    </source>
</evidence>
<evidence type="ECO:0000256" key="1">
    <source>
        <dbReference type="SAM" id="MobiDB-lite"/>
    </source>
</evidence>
<sequence>MQIQSMGSSPAPKLDERPAAVAGQAAVVGRQQAPDAPASAPGKEEVSAAVKKLNEAMPPSAQSLEFEIDEDSKQVVVKLIDQSTKEVVRQIPTEEALEMAKSIDKMQGLLIRQTA</sequence>